<dbReference type="Proteomes" id="UP000199517">
    <property type="component" value="Unassembled WGS sequence"/>
</dbReference>
<keyword evidence="1" id="KW-1133">Transmembrane helix</keyword>
<feature type="transmembrane region" description="Helical" evidence="1">
    <location>
        <begin position="362"/>
        <end position="382"/>
    </location>
</feature>
<keyword evidence="1" id="KW-0812">Transmembrane</keyword>
<feature type="transmembrane region" description="Helical" evidence="1">
    <location>
        <begin position="336"/>
        <end position="355"/>
    </location>
</feature>
<feature type="transmembrane region" description="Helical" evidence="1">
    <location>
        <begin position="909"/>
        <end position="931"/>
    </location>
</feature>
<dbReference type="PANTHER" id="PTHR32063">
    <property type="match status" value="1"/>
</dbReference>
<proteinExistence type="predicted"/>
<dbReference type="InterPro" id="IPR027463">
    <property type="entry name" value="AcrB_DN_DC_subdom"/>
</dbReference>
<feature type="transmembrane region" description="Helical" evidence="1">
    <location>
        <begin position="388"/>
        <end position="408"/>
    </location>
</feature>
<dbReference type="PRINTS" id="PR00702">
    <property type="entry name" value="ACRIFLAVINRP"/>
</dbReference>
<dbReference type="Gene3D" id="3.30.70.1320">
    <property type="entry name" value="Multidrug efflux transporter AcrB pore domain like"/>
    <property type="match status" value="1"/>
</dbReference>
<evidence type="ECO:0000256" key="1">
    <source>
        <dbReference type="SAM" id="Phobius"/>
    </source>
</evidence>
<dbReference type="AlphaFoldDB" id="A0A1I1UL04"/>
<evidence type="ECO:0000313" key="2">
    <source>
        <dbReference type="EMBL" id="SFD71255.1"/>
    </source>
</evidence>
<sequence length="1029" mass="109545">MNLTRTAMGASRLTFFAAVLLLLGGVFTFLHFPSQEEPSVTVRDALVSVAMAGMPAEQVETLLAKPLEERLREVAGLKKIVTTVRPGSAILQLTAYDDVKDLPGLWQRVRAKSGEAGAALPTRTLGPFVDDDFGRVAVASVAVTAPGFSMSEMRGPIRNLREQLYTLPGVEKVSIHGLQEDRVYVSFDRARLAAAGLAPAALVQQLQAQNVVTPGGLVSASGLAMTVATSGEIRSAEDLRQTLVSVPAAGGTREMPLGDLARVQVMPADPPESAAIYQGQPAVVVAVSMAKGYNIGAFGQALRARLQETGRMLPVGFEQHVVTFQPDVVEREMDKMHHVMGETVVIVMAVVMLFLGWRTGLIVGAIVPLTILGSLIAMRGLGVELQTVSIAAIILALGLLVDNGIVIAEDMERRLASGEERRHACIEAGRTLAVPLLTSSLVIVLAFSPFFFGQTSTNEYLRSLAIVLAVTLLGSWLLSITVTPLLCFHFARPHAGHAEGEGHYDSAFYRGYRAVISRLLQHKALFVGSMLVLLAGAVAILASIPYDFLPRSDRLQFQMPVTLQPGSDSRETLRTVGQMGRWFADTRANPEVVDSIGYVADGGPRIVLGLAPPLPAANIAYFTVSVRPGTDIDQVIARTRQHLREAFPHVRAEPKRFSLGTTEAGVAIYRVVGPDEATLRSVGGQIAQALASLPGAGDVYDDWMARVPRYVVQVDPLRARRAGLSSEDVAQTLQWRYGGITASAIRDDGASAPIVLRGDAADRDARGTLADTLVYPPGGGAPVPLSAIAQVSGASEPSAIVRRNLGRALTVTGHNASLTTGEIVAALRTRVAQITLPPGYRIELGGEIEDSAEANQALLQYMPHALGAILLLFIWQFNSFRKLFIVIASIPFVLIGAAAALWITGYPFGFMATFGLLALAGIIVNNAVLLLERIEAELAAGLARREAVVSAAVKRLRPIVMTKLTCIVGLIPLMLFAGPLWTGMAITMIGGLALGTLVTLGLIPILYDALFSFGASRTGMDPSRGRAAG</sequence>
<dbReference type="GO" id="GO:0042910">
    <property type="term" value="F:xenobiotic transmembrane transporter activity"/>
    <property type="evidence" value="ECO:0007669"/>
    <property type="project" value="TreeGrafter"/>
</dbReference>
<gene>
    <name evidence="2" type="ORF">SAMN04489710_105111</name>
</gene>
<dbReference type="OrthoDB" id="9757940at2"/>
<reference evidence="3" key="1">
    <citation type="submission" date="2016-10" db="EMBL/GenBank/DDBJ databases">
        <authorList>
            <person name="Varghese N."/>
            <person name="Submissions S."/>
        </authorList>
    </citation>
    <scope>NUCLEOTIDE SEQUENCE [LARGE SCALE GENOMIC DNA]</scope>
    <source>
        <strain evidence="3">DSM 7481</strain>
    </source>
</reference>
<dbReference type="PANTHER" id="PTHR32063:SF18">
    <property type="entry name" value="CATION EFFLUX SYSTEM PROTEIN"/>
    <property type="match status" value="1"/>
</dbReference>
<dbReference type="Pfam" id="PF00873">
    <property type="entry name" value="ACR_tran"/>
    <property type="match status" value="1"/>
</dbReference>
<dbReference type="SUPFAM" id="SSF82693">
    <property type="entry name" value="Multidrug efflux transporter AcrB pore domain, PN1, PN2, PC1 and PC2 subdomains"/>
    <property type="match status" value="2"/>
</dbReference>
<feature type="transmembrane region" description="Helical" evidence="1">
    <location>
        <begin position="464"/>
        <end position="488"/>
    </location>
</feature>
<dbReference type="SUPFAM" id="SSF82714">
    <property type="entry name" value="Multidrug efflux transporter AcrB TolC docking domain, DN and DC subdomains"/>
    <property type="match status" value="2"/>
</dbReference>
<accession>A0A1I1UL04</accession>
<dbReference type="Gene3D" id="3.30.70.1440">
    <property type="entry name" value="Multidrug efflux transporter AcrB pore domain"/>
    <property type="match status" value="1"/>
</dbReference>
<dbReference type="GO" id="GO:0005886">
    <property type="term" value="C:plasma membrane"/>
    <property type="evidence" value="ECO:0007669"/>
    <property type="project" value="TreeGrafter"/>
</dbReference>
<feature type="transmembrane region" description="Helical" evidence="1">
    <location>
        <begin position="858"/>
        <end position="876"/>
    </location>
</feature>
<feature type="transmembrane region" description="Helical" evidence="1">
    <location>
        <begin position="988"/>
        <end position="1007"/>
    </location>
</feature>
<protein>
    <submittedName>
        <fullName evidence="2">Multidrug efflux pump subunit AcrB</fullName>
    </submittedName>
</protein>
<dbReference type="Gene3D" id="3.30.2090.10">
    <property type="entry name" value="Multidrug efflux transporter AcrB TolC docking domain, DN and DC subdomains"/>
    <property type="match status" value="2"/>
</dbReference>
<organism evidence="2 3">
    <name type="scientific">Paracidovorax konjaci</name>
    <dbReference type="NCBI Taxonomy" id="32040"/>
    <lineage>
        <taxon>Bacteria</taxon>
        <taxon>Pseudomonadati</taxon>
        <taxon>Pseudomonadota</taxon>
        <taxon>Betaproteobacteria</taxon>
        <taxon>Burkholderiales</taxon>
        <taxon>Comamonadaceae</taxon>
        <taxon>Paracidovorax</taxon>
    </lineage>
</organism>
<keyword evidence="1" id="KW-0472">Membrane</keyword>
<dbReference type="InterPro" id="IPR001036">
    <property type="entry name" value="Acrflvin-R"/>
</dbReference>
<keyword evidence="3" id="KW-1185">Reference proteome</keyword>
<name>A0A1I1UL04_9BURK</name>
<dbReference type="Gene3D" id="1.20.1640.10">
    <property type="entry name" value="Multidrug efflux transporter AcrB transmembrane domain"/>
    <property type="match status" value="2"/>
</dbReference>
<feature type="transmembrane region" description="Helical" evidence="1">
    <location>
        <begin position="524"/>
        <end position="546"/>
    </location>
</feature>
<dbReference type="SUPFAM" id="SSF82866">
    <property type="entry name" value="Multidrug efflux transporter AcrB transmembrane domain"/>
    <property type="match status" value="2"/>
</dbReference>
<dbReference type="EMBL" id="FOMQ01000005">
    <property type="protein sequence ID" value="SFD71255.1"/>
    <property type="molecule type" value="Genomic_DNA"/>
</dbReference>
<dbReference type="RefSeq" id="WP_092951366.1">
    <property type="nucleotide sequence ID" value="NZ_FOMQ01000005.1"/>
</dbReference>
<dbReference type="Gene3D" id="3.30.70.1430">
    <property type="entry name" value="Multidrug efflux transporter AcrB pore domain"/>
    <property type="match status" value="2"/>
</dbReference>
<evidence type="ECO:0000313" key="3">
    <source>
        <dbReference type="Proteomes" id="UP000199517"/>
    </source>
</evidence>
<feature type="transmembrane region" description="Helical" evidence="1">
    <location>
        <begin position="429"/>
        <end position="452"/>
    </location>
</feature>
<feature type="transmembrane region" description="Helical" evidence="1">
    <location>
        <begin position="964"/>
        <end position="982"/>
    </location>
</feature>
<feature type="transmembrane region" description="Helical" evidence="1">
    <location>
        <begin position="883"/>
        <end position="903"/>
    </location>
</feature>
<dbReference type="STRING" id="32040.SAMN04489710_105111"/>